<organism evidence="1 2">
    <name type="scientific">Vibrio anguillarum</name>
    <name type="common">Listonella anguillarum</name>
    <dbReference type="NCBI Taxonomy" id="55601"/>
    <lineage>
        <taxon>Bacteria</taxon>
        <taxon>Pseudomonadati</taxon>
        <taxon>Pseudomonadota</taxon>
        <taxon>Gammaproteobacteria</taxon>
        <taxon>Vibrionales</taxon>
        <taxon>Vibrionaceae</taxon>
        <taxon>Vibrio</taxon>
    </lineage>
</organism>
<dbReference type="Proteomes" id="UP000256923">
    <property type="component" value="Chromosome 1"/>
</dbReference>
<sequence>MQLLVTLLDICAAVGKMLDKYPCLRDYLLKIVLTKNAQCTIHLVHIKHDKYYTLKNSCCLWKVLNFG</sequence>
<evidence type="ECO:0000313" key="1">
    <source>
        <dbReference type="EMBL" id="AZS24475.1"/>
    </source>
</evidence>
<dbReference type="EMBL" id="CP034672">
    <property type="protein sequence ID" value="AZS24475.1"/>
    <property type="molecule type" value="Genomic_DNA"/>
</dbReference>
<accession>A0A191W6D5</accession>
<proteinExistence type="predicted"/>
<evidence type="ECO:0000313" key="2">
    <source>
        <dbReference type="Proteomes" id="UP000256923"/>
    </source>
</evidence>
<reference evidence="1 2" key="1">
    <citation type="submission" date="2018-12" db="EMBL/GenBank/DDBJ databases">
        <title>Characterization and Draft Genome of Vibrio anguillarum J360 Marine Pathogen Isolated from an Outbreak in Lumpfish (Cyclopterus lumpus).</title>
        <authorList>
            <person name="Vasquez J.I."/>
            <person name="Cao T."/>
            <person name="Chakraborty S."/>
            <person name="Gnanagobal H."/>
            <person name="Wescot J."/>
            <person name="Boyce D."/>
            <person name="Santander J."/>
        </authorList>
    </citation>
    <scope>NUCLEOTIDE SEQUENCE [LARGE SCALE GENOMIC DNA]</scope>
    <source>
        <strain evidence="1 2">J360</strain>
    </source>
</reference>
<gene>
    <name evidence="1" type="ORF">DYL72_04945</name>
</gene>
<dbReference type="AlphaFoldDB" id="A0A191W6D5"/>
<protein>
    <submittedName>
        <fullName evidence="1">Uncharacterized protein</fullName>
    </submittedName>
</protein>
<name>A0A191W6D5_VIBAN</name>